<organism evidence="2">
    <name type="scientific">seawater metagenome</name>
    <dbReference type="NCBI Taxonomy" id="1561972"/>
    <lineage>
        <taxon>unclassified sequences</taxon>
        <taxon>metagenomes</taxon>
        <taxon>ecological metagenomes</taxon>
    </lineage>
</organism>
<dbReference type="Gene3D" id="3.40.50.11350">
    <property type="match status" value="1"/>
</dbReference>
<protein>
    <recommendedName>
        <fullName evidence="3">GDP-fucose protein O-fucosyltransferase</fullName>
    </recommendedName>
</protein>
<evidence type="ECO:0000256" key="1">
    <source>
        <dbReference type="SAM" id="Phobius"/>
    </source>
</evidence>
<proteinExistence type="predicted"/>
<keyword evidence="1" id="KW-0472">Membrane</keyword>
<accession>A0A5E8CIJ8</accession>
<reference evidence="2" key="1">
    <citation type="submission" date="2019-09" db="EMBL/GenBank/DDBJ databases">
        <authorList>
            <person name="Needham M D."/>
        </authorList>
    </citation>
    <scope>NUCLEOTIDE SEQUENCE</scope>
</reference>
<gene>
    <name evidence="2" type="ORF">CPAV1605_631</name>
</gene>
<sequence>MLNKNIITLTSRLTLTLIFTITLKLVLTLLKYKRIVTRNKYLVLIFSDRNGKPSKDYKPTGYGGFCHNEHGYLQSLPVIAKFLNRKAVFPLPKNSLDRYHNNGKEVDYPWEKYLNIDKINNLETNPPFSFSDNGDILTELSIAYYPSNTPIHKMRKNVDVIALVNYNDGKSRLKTYSSLKQTPAINFLIKYNIKMNRYYTSDILKNYATQIISKFKLENFTFIHIRRGDFLDNYSLAPPKGTRPYTSPQFISNFIKIKKKINNKTIIIATNEKNMDYKKKLVEYLDNYKIIFEEELINDLPTNILNDNYCIYLILHEIAKQSKINIGTCGYVRLGDKYTYRLAHYQTDLKLKRKIRDILEFYFL</sequence>
<feature type="transmembrane region" description="Helical" evidence="1">
    <location>
        <begin position="6"/>
        <end position="30"/>
    </location>
</feature>
<keyword evidence="1" id="KW-0812">Transmembrane</keyword>
<name>A0A5E8CIJ8_9ZZZZ</name>
<dbReference type="AlphaFoldDB" id="A0A5E8CIJ8"/>
<dbReference type="EMBL" id="CABVLZ010000002">
    <property type="protein sequence ID" value="VVU94906.1"/>
    <property type="molecule type" value="Genomic_DNA"/>
</dbReference>
<evidence type="ECO:0008006" key="3">
    <source>
        <dbReference type="Google" id="ProtNLM"/>
    </source>
</evidence>
<keyword evidence="1" id="KW-1133">Transmembrane helix</keyword>
<evidence type="ECO:0000313" key="2">
    <source>
        <dbReference type="EMBL" id="VVU94906.1"/>
    </source>
</evidence>